<sequence>MRKGAIYTVERIAPAIDGGFVVVLTEIPPWETYTPPWGLVGIGFELRRFRYLDIPDSLMKLLEEAGRETETV</sequence>
<dbReference type="Proteomes" id="UP000422569">
    <property type="component" value="Chromosome"/>
</dbReference>
<reference evidence="1 2" key="1">
    <citation type="submission" date="2019-09" db="EMBL/GenBank/DDBJ databases">
        <title>Isolation and complete genome sequencing of Methylocystis species.</title>
        <authorList>
            <person name="Rumah B.L."/>
            <person name="Stead C.E."/>
            <person name="Stevens B.C."/>
            <person name="Minton N.P."/>
            <person name="Grosse-Honebrink A."/>
            <person name="Zhang Y."/>
        </authorList>
    </citation>
    <scope>NUCLEOTIDE SEQUENCE [LARGE SCALE GENOMIC DNA]</scope>
    <source>
        <strain evidence="1 2">BRCS2</strain>
    </source>
</reference>
<dbReference type="AlphaFoldDB" id="A0A6B8M6S0"/>
<accession>A0A6B8M6S0</accession>
<evidence type="ECO:0000313" key="2">
    <source>
        <dbReference type="Proteomes" id="UP000422569"/>
    </source>
</evidence>
<name>A0A6B8M6S0_9HYPH</name>
<organism evidence="1 2">
    <name type="scientific">Methylocystis parvus</name>
    <dbReference type="NCBI Taxonomy" id="134"/>
    <lineage>
        <taxon>Bacteria</taxon>
        <taxon>Pseudomonadati</taxon>
        <taxon>Pseudomonadota</taxon>
        <taxon>Alphaproteobacteria</taxon>
        <taxon>Hyphomicrobiales</taxon>
        <taxon>Methylocystaceae</taxon>
        <taxon>Methylocystis</taxon>
    </lineage>
</organism>
<keyword evidence="2" id="KW-1185">Reference proteome</keyword>
<protein>
    <submittedName>
        <fullName evidence="1">Uncharacterized protein</fullName>
    </submittedName>
</protein>
<dbReference type="EMBL" id="CP044331">
    <property type="protein sequence ID" value="QGM99784.1"/>
    <property type="molecule type" value="Genomic_DNA"/>
</dbReference>
<proteinExistence type="predicted"/>
<dbReference type="KEGG" id="mpar:F7D14_18385"/>
<gene>
    <name evidence="1" type="ORF">F7D14_18385</name>
</gene>
<evidence type="ECO:0000313" key="1">
    <source>
        <dbReference type="EMBL" id="QGM99784.1"/>
    </source>
</evidence>